<gene>
    <name evidence="1" type="ORF">HXN26_00465</name>
</gene>
<organism evidence="1 2">
    <name type="scientific">Prevotella aurantiaca</name>
    <dbReference type="NCBI Taxonomy" id="596085"/>
    <lineage>
        <taxon>Bacteria</taxon>
        <taxon>Pseudomonadati</taxon>
        <taxon>Bacteroidota</taxon>
        <taxon>Bacteroidia</taxon>
        <taxon>Bacteroidales</taxon>
        <taxon>Prevotellaceae</taxon>
        <taxon>Prevotella</taxon>
    </lineage>
</organism>
<evidence type="ECO:0000313" key="1">
    <source>
        <dbReference type="EMBL" id="MBF1383321.1"/>
    </source>
</evidence>
<proteinExistence type="predicted"/>
<accession>A0A930MXQ4</accession>
<name>A0A930MXQ4_9BACT</name>
<dbReference type="Proteomes" id="UP000771736">
    <property type="component" value="Unassembled WGS sequence"/>
</dbReference>
<protein>
    <recommendedName>
        <fullName evidence="3">Immunity protein 10</fullName>
    </recommendedName>
</protein>
<comment type="caution">
    <text evidence="1">The sequence shown here is derived from an EMBL/GenBank/DDBJ whole genome shotgun (WGS) entry which is preliminary data.</text>
</comment>
<dbReference type="RefSeq" id="WP_273158107.1">
    <property type="nucleotide sequence ID" value="NZ_JABZSJ010000001.1"/>
</dbReference>
<dbReference type="EMBL" id="JABZSJ010000001">
    <property type="protein sequence ID" value="MBF1383321.1"/>
    <property type="molecule type" value="Genomic_DNA"/>
</dbReference>
<evidence type="ECO:0008006" key="3">
    <source>
        <dbReference type="Google" id="ProtNLM"/>
    </source>
</evidence>
<evidence type="ECO:0000313" key="2">
    <source>
        <dbReference type="Proteomes" id="UP000771736"/>
    </source>
</evidence>
<sequence length="124" mass="14144">MEKIEFKAKAITASKSSRDNYYMVGLADDEYNYDKYILFQRPIKLDKDDDPDADSNGLYAECNGDICYNGCRLATITSKTMSFAFDDSIIVVDVSDVKISKRFVEYSKEIFKELLQLSDDSIKA</sequence>
<reference evidence="1" key="1">
    <citation type="submission" date="2020-04" db="EMBL/GenBank/DDBJ databases">
        <title>Deep metagenomics examines the oral microbiome during advanced dental caries in children, revealing novel taxa and co-occurrences with host molecules.</title>
        <authorList>
            <person name="Baker J.L."/>
            <person name="Morton J.T."/>
            <person name="Dinis M."/>
            <person name="Alvarez R."/>
            <person name="Tran N.C."/>
            <person name="Knight R."/>
            <person name="Edlund A."/>
        </authorList>
    </citation>
    <scope>NUCLEOTIDE SEQUENCE</scope>
    <source>
        <strain evidence="1">JCVI_44_bin.5</strain>
    </source>
</reference>
<dbReference type="AlphaFoldDB" id="A0A930MXQ4"/>